<protein>
    <submittedName>
        <fullName evidence="3">Glycosyl transferase</fullName>
    </submittedName>
</protein>
<gene>
    <name evidence="3" type="ORF">PAT3040_01312</name>
</gene>
<dbReference type="SUPFAM" id="SSF53756">
    <property type="entry name" value="UDP-Glycosyltransferase/glycogen phosphorylase"/>
    <property type="match status" value="1"/>
</dbReference>
<proteinExistence type="predicted"/>
<evidence type="ECO:0000259" key="1">
    <source>
        <dbReference type="Pfam" id="PF00534"/>
    </source>
</evidence>
<sequence length="398" mass="44561">MKVAIFTDTYAPEINGVARTLGRWTEYLERQGVPCRIFAPEPHASAVPDPGSGSPVERFASLPFFLYPECRLAFPSLSYVSKAIRDFRPDLVHVATPFNLGLCGIHYARKFGIPLVASYHTNFDHYLSFYNLQWMEKLLWRYMEWFHRDCNSIFVPSPATMSSLKNRGWDDSRLKLWSRGVDPEAFHPELDRELFLARHGLSDCGFLALYVGRLAPEKDVEVALEAFERLQQQEPSSRFVLAGDGPSTPDLKEMCRQRGIKALFVGFADLPVLQQWYAAADVLLFPSPTETFGNVVLEAMACGTAVIGAEAGGVRDTVRQGETGILCEPGNVKAFAEALSILRKNSELRSLMGRNAYAYSLTQSWDGIFGRLLDEYRLIKSHNRTDNGDICAKNAGNG</sequence>
<dbReference type="Pfam" id="PF00534">
    <property type="entry name" value="Glycos_transf_1"/>
    <property type="match status" value="1"/>
</dbReference>
<dbReference type="Gene3D" id="3.40.50.2000">
    <property type="entry name" value="Glycogen Phosphorylase B"/>
    <property type="match status" value="2"/>
</dbReference>
<dbReference type="AlphaFoldDB" id="A0A2R5ETP6"/>
<feature type="domain" description="Glycosyltransferase subfamily 4-like N-terminal" evidence="2">
    <location>
        <begin position="14"/>
        <end position="184"/>
    </location>
</feature>
<evidence type="ECO:0000259" key="2">
    <source>
        <dbReference type="Pfam" id="PF13439"/>
    </source>
</evidence>
<keyword evidence="3" id="KW-0808">Transferase</keyword>
<organism evidence="3 4">
    <name type="scientific">Paenibacillus agaridevorans</name>
    <dbReference type="NCBI Taxonomy" id="171404"/>
    <lineage>
        <taxon>Bacteria</taxon>
        <taxon>Bacillati</taxon>
        <taxon>Bacillota</taxon>
        <taxon>Bacilli</taxon>
        <taxon>Bacillales</taxon>
        <taxon>Paenibacillaceae</taxon>
        <taxon>Paenibacillus</taxon>
    </lineage>
</organism>
<dbReference type="GO" id="GO:0016758">
    <property type="term" value="F:hexosyltransferase activity"/>
    <property type="evidence" value="ECO:0007669"/>
    <property type="project" value="TreeGrafter"/>
</dbReference>
<feature type="domain" description="Glycosyl transferase family 1" evidence="1">
    <location>
        <begin position="197"/>
        <end position="357"/>
    </location>
</feature>
<reference evidence="3 4" key="1">
    <citation type="submission" date="2017-08" db="EMBL/GenBank/DDBJ databases">
        <title>Substantial Increase in Enzyme Production by Combined Drug-Resistance Mutations in Paenibacillus agaridevorans.</title>
        <authorList>
            <person name="Tanaka Y."/>
            <person name="Funane K."/>
            <person name="Hosaka T."/>
            <person name="Shiwa Y."/>
            <person name="Fujita N."/>
            <person name="Miyazaki T."/>
            <person name="Yoshikawa H."/>
            <person name="Murakami K."/>
            <person name="Kasahara K."/>
            <person name="Inaoka T."/>
            <person name="Hiraga Y."/>
            <person name="Ochi K."/>
        </authorList>
    </citation>
    <scope>NUCLEOTIDE SEQUENCE [LARGE SCALE GENOMIC DNA]</scope>
    <source>
        <strain evidence="3 4">T-3040</strain>
    </source>
</reference>
<dbReference type="PANTHER" id="PTHR45947:SF3">
    <property type="entry name" value="SULFOQUINOVOSYL TRANSFERASE SQD2"/>
    <property type="match status" value="1"/>
</dbReference>
<dbReference type="CDD" id="cd03814">
    <property type="entry name" value="GT4-like"/>
    <property type="match status" value="1"/>
</dbReference>
<keyword evidence="4" id="KW-1185">Reference proteome</keyword>
<name>A0A2R5ETP6_9BACL</name>
<dbReference type="RefSeq" id="WP_108991958.1">
    <property type="nucleotide sequence ID" value="NZ_BDQX01000054.1"/>
</dbReference>
<accession>A0A2R5ETP6</accession>
<dbReference type="PANTHER" id="PTHR45947">
    <property type="entry name" value="SULFOQUINOVOSYL TRANSFERASE SQD2"/>
    <property type="match status" value="1"/>
</dbReference>
<evidence type="ECO:0000313" key="4">
    <source>
        <dbReference type="Proteomes" id="UP000245202"/>
    </source>
</evidence>
<evidence type="ECO:0000313" key="3">
    <source>
        <dbReference type="EMBL" id="GBG06774.1"/>
    </source>
</evidence>
<dbReference type="Proteomes" id="UP000245202">
    <property type="component" value="Unassembled WGS sequence"/>
</dbReference>
<dbReference type="Pfam" id="PF13439">
    <property type="entry name" value="Glyco_transf_4"/>
    <property type="match status" value="1"/>
</dbReference>
<comment type="caution">
    <text evidence="3">The sequence shown here is derived from an EMBL/GenBank/DDBJ whole genome shotgun (WGS) entry which is preliminary data.</text>
</comment>
<dbReference type="InterPro" id="IPR001296">
    <property type="entry name" value="Glyco_trans_1"/>
</dbReference>
<dbReference type="InterPro" id="IPR028098">
    <property type="entry name" value="Glyco_trans_4-like_N"/>
</dbReference>
<dbReference type="InterPro" id="IPR050194">
    <property type="entry name" value="Glycosyltransferase_grp1"/>
</dbReference>
<dbReference type="EMBL" id="BDQX01000054">
    <property type="protein sequence ID" value="GBG06774.1"/>
    <property type="molecule type" value="Genomic_DNA"/>
</dbReference>